<organism evidence="2 3">
    <name type="scientific">Variovorax humicola</name>
    <dbReference type="NCBI Taxonomy" id="1769758"/>
    <lineage>
        <taxon>Bacteria</taxon>
        <taxon>Pseudomonadati</taxon>
        <taxon>Pseudomonadota</taxon>
        <taxon>Betaproteobacteria</taxon>
        <taxon>Burkholderiales</taxon>
        <taxon>Comamonadaceae</taxon>
        <taxon>Variovorax</taxon>
    </lineage>
</organism>
<protein>
    <submittedName>
        <fullName evidence="2">CaiB/BaiF CoA-transferase family protein</fullName>
    </submittedName>
</protein>
<accession>A0ABU8VTH7</accession>
<gene>
    <name evidence="2" type="ORF">WKW80_03360</name>
</gene>
<dbReference type="InterPro" id="IPR050509">
    <property type="entry name" value="CoA-transferase_III"/>
</dbReference>
<name>A0ABU8VTH7_9BURK</name>
<dbReference type="Gene3D" id="3.40.50.10540">
    <property type="entry name" value="Crotonobetainyl-coa:carnitine coa-transferase, domain 1"/>
    <property type="match status" value="1"/>
</dbReference>
<keyword evidence="3" id="KW-1185">Reference proteome</keyword>
<evidence type="ECO:0000313" key="2">
    <source>
        <dbReference type="EMBL" id="MEJ8821075.1"/>
    </source>
</evidence>
<dbReference type="RefSeq" id="WP_340362095.1">
    <property type="nucleotide sequence ID" value="NZ_JBBKZV010000001.1"/>
</dbReference>
<dbReference type="SUPFAM" id="SSF89796">
    <property type="entry name" value="CoA-transferase family III (CaiB/BaiF)"/>
    <property type="match status" value="1"/>
</dbReference>
<dbReference type="EMBL" id="JBBKZV010000001">
    <property type="protein sequence ID" value="MEJ8821075.1"/>
    <property type="molecule type" value="Genomic_DNA"/>
</dbReference>
<feature type="region of interest" description="Disordered" evidence="1">
    <location>
        <begin position="337"/>
        <end position="359"/>
    </location>
</feature>
<dbReference type="InterPro" id="IPR003673">
    <property type="entry name" value="CoA-Trfase_fam_III"/>
</dbReference>
<dbReference type="Pfam" id="PF02515">
    <property type="entry name" value="CoA_transf_3"/>
    <property type="match status" value="1"/>
</dbReference>
<dbReference type="InterPro" id="IPR044855">
    <property type="entry name" value="CoA-Trfase_III_dom3_sf"/>
</dbReference>
<dbReference type="InterPro" id="IPR023606">
    <property type="entry name" value="CoA-Trfase_III_dom_1_sf"/>
</dbReference>
<dbReference type="Proteomes" id="UP001363010">
    <property type="component" value="Unassembled WGS sequence"/>
</dbReference>
<comment type="caution">
    <text evidence="2">The sequence shown here is derived from an EMBL/GenBank/DDBJ whole genome shotgun (WGS) entry which is preliminary data.</text>
</comment>
<dbReference type="PANTHER" id="PTHR48228">
    <property type="entry name" value="SUCCINYL-COA--D-CITRAMALATE COA-TRANSFERASE"/>
    <property type="match status" value="1"/>
</dbReference>
<dbReference type="PANTHER" id="PTHR48228:SF5">
    <property type="entry name" value="ALPHA-METHYLACYL-COA RACEMASE"/>
    <property type="match status" value="1"/>
</dbReference>
<evidence type="ECO:0000313" key="3">
    <source>
        <dbReference type="Proteomes" id="UP001363010"/>
    </source>
</evidence>
<sequence>MGVLSGIRVLEFEAIGPGPFGTMLLADMGADVIRIDRPVAHSDLGPKSTGPRIDITGRGRRSVTLDLKQSEAVATALELIGRADVVVEGFRPGTMERLGLGPEAALARNPRLVYGRMTGWGQTGPLAERAGHDLNYIALSGVLSGIGPAGGKPTVPLNLVGDYGGGGMLLAMGVLAALLNVQRGGAGQVVDAAMIEGAAQLGAVFWGMIASGNWKEERGSNWLDGGAPWYDSYRTSDGHYMTVGAVEGRFYAELIDKLGLAGAGLPSQHDRKGWPRMREVFEKTFAGRTRAQWCEIFDGSDACVAPVLGFSEAALHAQHRARGSFVDVGGVIQPGPAPRFSATPSALPQRAPERGEHGAAALRDWGFDTDAIARLQQQGLGLKSEGAEPADGT</sequence>
<proteinExistence type="predicted"/>
<dbReference type="Gene3D" id="3.30.1540.10">
    <property type="entry name" value="formyl-coa transferase, domain 3"/>
    <property type="match status" value="1"/>
</dbReference>
<reference evidence="2 3" key="1">
    <citation type="submission" date="2024-03" db="EMBL/GenBank/DDBJ databases">
        <title>Novel species of the genus Variovorax.</title>
        <authorList>
            <person name="Liu Q."/>
            <person name="Xin Y.-H."/>
        </authorList>
    </citation>
    <scope>NUCLEOTIDE SEQUENCE [LARGE SCALE GENOMIC DNA]</scope>
    <source>
        <strain evidence="2 3">KACC 18501</strain>
    </source>
</reference>
<evidence type="ECO:0000256" key="1">
    <source>
        <dbReference type="SAM" id="MobiDB-lite"/>
    </source>
</evidence>